<dbReference type="Proteomes" id="UP000838763">
    <property type="component" value="Unassembled WGS sequence"/>
</dbReference>
<dbReference type="InterPro" id="IPR029068">
    <property type="entry name" value="Glyas_Bleomycin-R_OHBP_Dase"/>
</dbReference>
<name>A0A9P1HB19_9PEZI</name>
<evidence type="ECO:0000313" key="4">
    <source>
        <dbReference type="Proteomes" id="UP000838763"/>
    </source>
</evidence>
<dbReference type="AlphaFoldDB" id="A0A9P1HB19"/>
<dbReference type="EMBL" id="CALLCH030000018">
    <property type="protein sequence ID" value="CAI4218414.1"/>
    <property type="molecule type" value="Genomic_DNA"/>
</dbReference>
<feature type="compositionally biased region" description="Basic and acidic residues" evidence="1">
    <location>
        <begin position="160"/>
        <end position="201"/>
    </location>
</feature>
<evidence type="ECO:0000259" key="2">
    <source>
        <dbReference type="PROSITE" id="PS51819"/>
    </source>
</evidence>
<accession>A0A9P1HB19</accession>
<feature type="compositionally biased region" description="Low complexity" evidence="1">
    <location>
        <begin position="140"/>
        <end position="149"/>
    </location>
</feature>
<keyword evidence="4" id="KW-1185">Reference proteome</keyword>
<dbReference type="InterPro" id="IPR037523">
    <property type="entry name" value="VOC_core"/>
</dbReference>
<dbReference type="OrthoDB" id="10249419at2759"/>
<organism evidence="3 4">
    <name type="scientific">Parascedosporium putredinis</name>
    <dbReference type="NCBI Taxonomy" id="1442378"/>
    <lineage>
        <taxon>Eukaryota</taxon>
        <taxon>Fungi</taxon>
        <taxon>Dikarya</taxon>
        <taxon>Ascomycota</taxon>
        <taxon>Pezizomycotina</taxon>
        <taxon>Sordariomycetes</taxon>
        <taxon>Hypocreomycetidae</taxon>
        <taxon>Microascales</taxon>
        <taxon>Microascaceae</taxon>
        <taxon>Parascedosporium</taxon>
    </lineage>
</organism>
<dbReference type="Gene3D" id="3.10.180.10">
    <property type="entry name" value="2,3-Dihydroxybiphenyl 1,2-Dioxygenase, domain 1"/>
    <property type="match status" value="1"/>
</dbReference>
<evidence type="ECO:0000256" key="1">
    <source>
        <dbReference type="SAM" id="MobiDB-lite"/>
    </source>
</evidence>
<sequence length="303" mass="34118">MASARVGGYNTADLMYTQPTLWIKIQQPVPMKPLFEIEHEATFDKKLTEIVARFRTNYCVHRQLPLRIAMDLAAFGVPALLLRDGQRCRVEMLGLPLSKQARDAHHRRRQFNDALKAQGREEHQKKRNKRAEKKAEAAKKAQLAASQKRNPTAEPEPMTLEERQRRNAQRREDEESEIAEAKAARRAKLARDVREQSEFKRPRGSGLCGTMSQEHTQIIGHFSLGVRDIRTAKFFYTAALAPLNLHLVYESGPDARIPTLGYGPDPDHEAVNLFQHGDAASAPGKGCHIAFNAPTRDAAVCKV</sequence>
<evidence type="ECO:0000313" key="3">
    <source>
        <dbReference type="EMBL" id="CAI4218414.1"/>
    </source>
</evidence>
<reference evidence="3" key="1">
    <citation type="submission" date="2022-11" db="EMBL/GenBank/DDBJ databases">
        <authorList>
            <person name="Scott C."/>
            <person name="Bruce N."/>
        </authorList>
    </citation>
    <scope>NUCLEOTIDE SEQUENCE</scope>
</reference>
<comment type="caution">
    <text evidence="3">The sequence shown here is derived from an EMBL/GenBank/DDBJ whole genome shotgun (WGS) entry which is preliminary data.</text>
</comment>
<dbReference type="SUPFAM" id="SSF54593">
    <property type="entry name" value="Glyoxalase/Bleomycin resistance protein/Dihydroxybiphenyl dioxygenase"/>
    <property type="match status" value="1"/>
</dbReference>
<feature type="region of interest" description="Disordered" evidence="1">
    <location>
        <begin position="114"/>
        <end position="210"/>
    </location>
</feature>
<feature type="domain" description="VOC" evidence="2">
    <location>
        <begin position="218"/>
        <end position="303"/>
    </location>
</feature>
<proteinExistence type="predicted"/>
<protein>
    <recommendedName>
        <fullName evidence="2">VOC domain-containing protein</fullName>
    </recommendedName>
</protein>
<gene>
    <name evidence="3" type="ORF">PPNO1_LOCUS8002</name>
</gene>
<dbReference type="PROSITE" id="PS51819">
    <property type="entry name" value="VOC"/>
    <property type="match status" value="1"/>
</dbReference>